<dbReference type="AlphaFoldDB" id="E9GDF2"/>
<feature type="region of interest" description="Disordered" evidence="1">
    <location>
        <begin position="210"/>
        <end position="230"/>
    </location>
</feature>
<dbReference type="EMBL" id="GL732540">
    <property type="protein sequence ID" value="EFX82072.1"/>
    <property type="molecule type" value="Genomic_DNA"/>
</dbReference>
<dbReference type="OrthoDB" id="6366476at2759"/>
<dbReference type="Proteomes" id="UP000000305">
    <property type="component" value="Unassembled WGS sequence"/>
</dbReference>
<evidence type="ECO:0000313" key="3">
    <source>
        <dbReference type="EMBL" id="EFX82072.1"/>
    </source>
</evidence>
<dbReference type="HOGENOM" id="CLU_866724_0_0_1"/>
<evidence type="ECO:0000313" key="4">
    <source>
        <dbReference type="Proteomes" id="UP000000305"/>
    </source>
</evidence>
<reference evidence="3 4" key="1">
    <citation type="journal article" date="2011" name="Science">
        <title>The ecoresponsive genome of Daphnia pulex.</title>
        <authorList>
            <person name="Colbourne J.K."/>
            <person name="Pfrender M.E."/>
            <person name="Gilbert D."/>
            <person name="Thomas W.K."/>
            <person name="Tucker A."/>
            <person name="Oakley T.H."/>
            <person name="Tokishita S."/>
            <person name="Aerts A."/>
            <person name="Arnold G.J."/>
            <person name="Basu M.K."/>
            <person name="Bauer D.J."/>
            <person name="Caceres C.E."/>
            <person name="Carmel L."/>
            <person name="Casola C."/>
            <person name="Choi J.H."/>
            <person name="Detter J.C."/>
            <person name="Dong Q."/>
            <person name="Dusheyko S."/>
            <person name="Eads B.D."/>
            <person name="Frohlich T."/>
            <person name="Geiler-Samerotte K.A."/>
            <person name="Gerlach D."/>
            <person name="Hatcher P."/>
            <person name="Jogdeo S."/>
            <person name="Krijgsveld J."/>
            <person name="Kriventseva E.V."/>
            <person name="Kultz D."/>
            <person name="Laforsch C."/>
            <person name="Lindquist E."/>
            <person name="Lopez J."/>
            <person name="Manak J.R."/>
            <person name="Muller J."/>
            <person name="Pangilinan J."/>
            <person name="Patwardhan R.P."/>
            <person name="Pitluck S."/>
            <person name="Pritham E.J."/>
            <person name="Rechtsteiner A."/>
            <person name="Rho M."/>
            <person name="Rogozin I.B."/>
            <person name="Sakarya O."/>
            <person name="Salamov A."/>
            <person name="Schaack S."/>
            <person name="Shapiro H."/>
            <person name="Shiga Y."/>
            <person name="Skalitzky C."/>
            <person name="Smith Z."/>
            <person name="Souvorov A."/>
            <person name="Sung W."/>
            <person name="Tang Z."/>
            <person name="Tsuchiya D."/>
            <person name="Tu H."/>
            <person name="Vos H."/>
            <person name="Wang M."/>
            <person name="Wolf Y.I."/>
            <person name="Yamagata H."/>
            <person name="Yamada T."/>
            <person name="Ye Y."/>
            <person name="Shaw J.R."/>
            <person name="Andrews J."/>
            <person name="Crease T.J."/>
            <person name="Tang H."/>
            <person name="Lucas S.M."/>
            <person name="Robertson H.M."/>
            <person name="Bork P."/>
            <person name="Koonin E.V."/>
            <person name="Zdobnov E.M."/>
            <person name="Grigoriev I.V."/>
            <person name="Lynch M."/>
            <person name="Boore J.L."/>
        </authorList>
    </citation>
    <scope>NUCLEOTIDE SEQUENCE [LARGE SCALE GENOMIC DNA]</scope>
</reference>
<keyword evidence="4" id="KW-1185">Reference proteome</keyword>
<accession>E9GDF2</accession>
<sequence>MKSTVFFIIVSVCIGPSLCAWGRPRASKSSTMTTSLTSLLPPSSSSSRMGLERRVGKPDEEKDYEDGGSLELDGIESTVINGTDQEERFFNKFPLHVFMKKKRPFVSFSTVTQTSTITALVTSSTVGLCAKLVNVTGACRLRRGMWVDDPIVLSFDDDMDSIDEALSPSKTLSIETTSVPEAMDVAQGRSSTGDEVMQNGARDRRISVRSGSVIHSSKEEEVGGESRDDDDVQESRFGFFGLKKKIKNKMKFITVITTTLVTSTSTSTYYVTISTKTFYIQLCTPSPFPFNICQGRKKRQLEIELPLSSSKSANQKEKNFNKK</sequence>
<feature type="compositionally biased region" description="Basic and acidic residues" evidence="1">
    <location>
        <begin position="50"/>
        <end position="60"/>
    </location>
</feature>
<feature type="signal peptide" evidence="2">
    <location>
        <begin position="1"/>
        <end position="19"/>
    </location>
</feature>
<evidence type="ECO:0000256" key="2">
    <source>
        <dbReference type="SAM" id="SignalP"/>
    </source>
</evidence>
<dbReference type="PhylomeDB" id="E9GDF2"/>
<gene>
    <name evidence="3" type="ORF">DAPPUDRAFT_101457</name>
</gene>
<dbReference type="KEGG" id="dpx:DAPPUDRAFT_101457"/>
<evidence type="ECO:0000256" key="1">
    <source>
        <dbReference type="SAM" id="MobiDB-lite"/>
    </source>
</evidence>
<name>E9GDF2_DAPPU</name>
<keyword evidence="2" id="KW-0732">Signal</keyword>
<protein>
    <submittedName>
        <fullName evidence="3">Uncharacterized protein</fullName>
    </submittedName>
</protein>
<feature type="chain" id="PRO_5003236894" evidence="2">
    <location>
        <begin position="20"/>
        <end position="323"/>
    </location>
</feature>
<organism evidence="3 4">
    <name type="scientific">Daphnia pulex</name>
    <name type="common">Water flea</name>
    <dbReference type="NCBI Taxonomy" id="6669"/>
    <lineage>
        <taxon>Eukaryota</taxon>
        <taxon>Metazoa</taxon>
        <taxon>Ecdysozoa</taxon>
        <taxon>Arthropoda</taxon>
        <taxon>Crustacea</taxon>
        <taxon>Branchiopoda</taxon>
        <taxon>Diplostraca</taxon>
        <taxon>Cladocera</taxon>
        <taxon>Anomopoda</taxon>
        <taxon>Daphniidae</taxon>
        <taxon>Daphnia</taxon>
    </lineage>
</organism>
<feature type="compositionally biased region" description="Low complexity" evidence="1">
    <location>
        <begin position="28"/>
        <end position="47"/>
    </location>
</feature>
<proteinExistence type="predicted"/>
<dbReference type="InParanoid" id="E9GDF2"/>
<feature type="region of interest" description="Disordered" evidence="1">
    <location>
        <begin position="28"/>
        <end position="68"/>
    </location>
</feature>
<feature type="compositionally biased region" description="Basic and acidic residues" evidence="1">
    <location>
        <begin position="216"/>
        <end position="226"/>
    </location>
</feature>